<sequence>MNLNRLIRPLFPTVIVGIEIDHKICNVVVHFYKNGQLISNQNKEFRTNPGELPIQAVRFIQKIRAKNPFTYTSVFPCSIIQGILSTDKESEFKNFGVNCSEISYKRFDNNWSVFIANEGIAETKKRFLRLGADFVISPFLVLYHLAKDTFQDSCKLYILFQHSNITMLVTKKNCGALFGGYYVLESEIDSELTVVRNSLSEDDDDIQKTNIEKDLQDELSGIEEVDLNNDANDDELIEVLKGESEESDINLHTEIENNEDLDNFSRVNTVAKFIQSALNEFYSNPLYNSEFISEIVIFNSRNIRQETLQQIQQITMLEVSVFVCDIAQELANLGYDSYREFEKKEEV</sequence>
<dbReference type="AlphaFoldDB" id="A0A2N3PJR9"/>
<evidence type="ECO:0000313" key="1">
    <source>
        <dbReference type="EMBL" id="PKT81434.1"/>
    </source>
</evidence>
<protein>
    <submittedName>
        <fullName evidence="1">Uncharacterized protein</fullName>
    </submittedName>
</protein>
<dbReference type="EMBL" id="MBPK01000022">
    <property type="protein sequence ID" value="PKT81434.1"/>
    <property type="molecule type" value="Genomic_DNA"/>
</dbReference>
<gene>
    <name evidence="1" type="ORF">BCM31_07150</name>
</gene>
<dbReference type="RefSeq" id="WP_101313067.1">
    <property type="nucleotide sequence ID" value="NZ_CP063529.1"/>
</dbReference>
<dbReference type="OrthoDB" id="5361769at2"/>
<name>A0A2N3PJR9_9HELI</name>
<reference evidence="1 2" key="1">
    <citation type="submission" date="2016-07" db="EMBL/GenBank/DDBJ databases">
        <title>Detection of Helicobacter winghamensis from caecal content of red fox (Vulpes vulpes).</title>
        <authorList>
            <person name="Zanoni R.G."/>
            <person name="Florio D."/>
            <person name="Caffara M."/>
            <person name="Renzi M."/>
            <person name="Parisi A."/>
            <person name="Pasquali F."/>
            <person name="Manfreda G."/>
        </authorList>
    </citation>
    <scope>NUCLEOTIDE SEQUENCE [LARGE SCALE GENOMIC DNA]</scope>
    <source>
        <strain evidence="1 2">295_13</strain>
    </source>
</reference>
<evidence type="ECO:0000313" key="2">
    <source>
        <dbReference type="Proteomes" id="UP000233350"/>
    </source>
</evidence>
<accession>A0A2N3PJR9</accession>
<keyword evidence="2" id="KW-1185">Reference proteome</keyword>
<dbReference type="Proteomes" id="UP000233350">
    <property type="component" value="Unassembled WGS sequence"/>
</dbReference>
<dbReference type="STRING" id="556267.HWAG_01068"/>
<comment type="caution">
    <text evidence="1">The sequence shown here is derived from an EMBL/GenBank/DDBJ whole genome shotgun (WGS) entry which is preliminary data.</text>
</comment>
<proteinExistence type="predicted"/>
<organism evidence="1 2">
    <name type="scientific">Helicobacter winghamensis</name>
    <dbReference type="NCBI Taxonomy" id="157268"/>
    <lineage>
        <taxon>Bacteria</taxon>
        <taxon>Pseudomonadati</taxon>
        <taxon>Campylobacterota</taxon>
        <taxon>Epsilonproteobacteria</taxon>
        <taxon>Campylobacterales</taxon>
        <taxon>Helicobacteraceae</taxon>
        <taxon>Helicobacter</taxon>
    </lineage>
</organism>